<reference evidence="2 3" key="1">
    <citation type="submission" date="2022-01" db="EMBL/GenBank/DDBJ databases">
        <authorList>
            <person name="Xiong W."/>
            <person name="Schranz E."/>
        </authorList>
    </citation>
    <scope>NUCLEOTIDE SEQUENCE [LARGE SCALE GENOMIC DNA]</scope>
</reference>
<feature type="chain" id="PRO_5043840877" description="Secreted protein" evidence="1">
    <location>
        <begin position="22"/>
        <end position="106"/>
    </location>
</feature>
<evidence type="ECO:0000256" key="1">
    <source>
        <dbReference type="SAM" id="SignalP"/>
    </source>
</evidence>
<evidence type="ECO:0008006" key="4">
    <source>
        <dbReference type="Google" id="ProtNLM"/>
    </source>
</evidence>
<keyword evidence="3" id="KW-1185">Reference proteome</keyword>
<evidence type="ECO:0000313" key="2">
    <source>
        <dbReference type="EMBL" id="CAH1431741.1"/>
    </source>
</evidence>
<evidence type="ECO:0000313" key="3">
    <source>
        <dbReference type="Proteomes" id="UP001157418"/>
    </source>
</evidence>
<protein>
    <recommendedName>
        <fullName evidence="4">Secreted protein</fullName>
    </recommendedName>
</protein>
<dbReference type="AlphaFoldDB" id="A0AAU9N1X9"/>
<name>A0AAU9N1X9_9ASTR</name>
<comment type="caution">
    <text evidence="2">The sequence shown here is derived from an EMBL/GenBank/DDBJ whole genome shotgun (WGS) entry which is preliminary data.</text>
</comment>
<feature type="signal peptide" evidence="1">
    <location>
        <begin position="1"/>
        <end position="21"/>
    </location>
</feature>
<proteinExistence type="predicted"/>
<gene>
    <name evidence="2" type="ORF">LVIROSA_LOCUS18443</name>
</gene>
<dbReference type="EMBL" id="CAKMRJ010003334">
    <property type="protein sequence ID" value="CAH1431741.1"/>
    <property type="molecule type" value="Genomic_DNA"/>
</dbReference>
<dbReference type="Proteomes" id="UP001157418">
    <property type="component" value="Unassembled WGS sequence"/>
</dbReference>
<organism evidence="2 3">
    <name type="scientific">Lactuca virosa</name>
    <dbReference type="NCBI Taxonomy" id="75947"/>
    <lineage>
        <taxon>Eukaryota</taxon>
        <taxon>Viridiplantae</taxon>
        <taxon>Streptophyta</taxon>
        <taxon>Embryophyta</taxon>
        <taxon>Tracheophyta</taxon>
        <taxon>Spermatophyta</taxon>
        <taxon>Magnoliopsida</taxon>
        <taxon>eudicotyledons</taxon>
        <taxon>Gunneridae</taxon>
        <taxon>Pentapetalae</taxon>
        <taxon>asterids</taxon>
        <taxon>campanulids</taxon>
        <taxon>Asterales</taxon>
        <taxon>Asteraceae</taxon>
        <taxon>Cichorioideae</taxon>
        <taxon>Cichorieae</taxon>
        <taxon>Lactucinae</taxon>
        <taxon>Lactuca</taxon>
    </lineage>
</organism>
<keyword evidence="1" id="KW-0732">Signal</keyword>
<sequence>MQVISELISFLSVTLPLSTLTCCPSPPPLIDMLSRSGNRHHLLRFLIQRLHRRHLTSDGTPHDLRRSTEVNGTKSVSLVFILGTWSCWPSRQGSHLFLYSLCSLRE</sequence>
<accession>A0AAU9N1X9</accession>